<comment type="caution">
    <text evidence="3">The sequence shown here is derived from an EMBL/GenBank/DDBJ whole genome shotgun (WGS) entry which is preliminary data.</text>
</comment>
<dbReference type="InterPro" id="IPR021647">
    <property type="entry name" value="CusF_Ec"/>
</dbReference>
<dbReference type="Pfam" id="PF11604">
    <property type="entry name" value="CusF_Ec"/>
    <property type="match status" value="1"/>
</dbReference>
<evidence type="ECO:0000313" key="4">
    <source>
        <dbReference type="Proteomes" id="UP000029989"/>
    </source>
</evidence>
<evidence type="ECO:0000256" key="2">
    <source>
        <dbReference type="SAM" id="SignalP"/>
    </source>
</evidence>
<evidence type="ECO:0000313" key="3">
    <source>
        <dbReference type="EMBL" id="KGM55919.1"/>
    </source>
</evidence>
<dbReference type="STRING" id="913325.N799_06235"/>
<protein>
    <recommendedName>
        <fullName evidence="5">Copper-binding protein</fullName>
    </recommendedName>
</protein>
<keyword evidence="4" id="KW-1185">Reference proteome</keyword>
<feature type="compositionally biased region" description="Low complexity" evidence="1">
    <location>
        <begin position="56"/>
        <end position="68"/>
    </location>
</feature>
<dbReference type="RefSeq" id="WP_036211290.1">
    <property type="nucleotide sequence ID" value="NZ_AVPT01000016.1"/>
</dbReference>
<sequence>MKLLAPLLTVALLAACSQDANNAEPATALAGAPDAQSMDMSEAEHQAMGMGRTTDEATGTSASATGTVESVDAEAGKIVIAHGTVDALGWPAMTMGFSATPEQIQAVQPGQRVDFEFLSQGSKNTVTGITPAH</sequence>
<name>A0A0A0EZG6_9GAMM</name>
<evidence type="ECO:0008006" key="5">
    <source>
        <dbReference type="Google" id="ProtNLM"/>
    </source>
</evidence>
<dbReference type="AlphaFoldDB" id="A0A0A0EZG6"/>
<dbReference type="Gene3D" id="2.40.50.320">
    <property type="entry name" value="Copper binding periplasmic protein CusF"/>
    <property type="match status" value="1"/>
</dbReference>
<keyword evidence="2" id="KW-0732">Signal</keyword>
<organism evidence="3 4">
    <name type="scientific">Lysobacter arseniciresistens ZS79</name>
    <dbReference type="NCBI Taxonomy" id="913325"/>
    <lineage>
        <taxon>Bacteria</taxon>
        <taxon>Pseudomonadati</taxon>
        <taxon>Pseudomonadota</taxon>
        <taxon>Gammaproteobacteria</taxon>
        <taxon>Lysobacterales</taxon>
        <taxon>Lysobacteraceae</taxon>
        <taxon>Novilysobacter</taxon>
    </lineage>
</organism>
<evidence type="ECO:0000256" key="1">
    <source>
        <dbReference type="SAM" id="MobiDB-lite"/>
    </source>
</evidence>
<feature type="region of interest" description="Disordered" evidence="1">
    <location>
        <begin position="27"/>
        <end position="68"/>
    </location>
</feature>
<gene>
    <name evidence="3" type="ORF">N799_06235</name>
</gene>
<reference evidence="3 4" key="1">
    <citation type="journal article" date="2015" name="Stand. Genomic Sci.">
        <title>Genomic information of the arsenic-resistant bacterium Lysobacter arseniciresistens type strain ZS79(T) and comparison of Lysobacter draft genomes.</title>
        <authorList>
            <person name="Liu L."/>
            <person name="Zhang S."/>
            <person name="Luo M."/>
            <person name="Wang G."/>
        </authorList>
    </citation>
    <scope>NUCLEOTIDE SEQUENCE [LARGE SCALE GENOMIC DNA]</scope>
    <source>
        <strain evidence="3 4">ZS79</strain>
    </source>
</reference>
<dbReference type="EMBL" id="AVPT01000016">
    <property type="protein sequence ID" value="KGM55919.1"/>
    <property type="molecule type" value="Genomic_DNA"/>
</dbReference>
<dbReference type="PROSITE" id="PS51257">
    <property type="entry name" value="PROKAR_LIPOPROTEIN"/>
    <property type="match status" value="1"/>
</dbReference>
<dbReference type="eggNOG" id="COG5569">
    <property type="taxonomic scope" value="Bacteria"/>
</dbReference>
<dbReference type="Proteomes" id="UP000029989">
    <property type="component" value="Unassembled WGS sequence"/>
</dbReference>
<accession>A0A0A0EZG6</accession>
<dbReference type="InterPro" id="IPR042230">
    <property type="entry name" value="CusF_sf"/>
</dbReference>
<proteinExistence type="predicted"/>
<feature type="signal peptide" evidence="2">
    <location>
        <begin position="1"/>
        <end position="22"/>
    </location>
</feature>
<feature type="chain" id="PRO_5001961953" description="Copper-binding protein" evidence="2">
    <location>
        <begin position="23"/>
        <end position="133"/>
    </location>
</feature>